<evidence type="ECO:0000256" key="3">
    <source>
        <dbReference type="ARBA" id="ARBA00022452"/>
    </source>
</evidence>
<dbReference type="Pfam" id="PF26164">
    <property type="entry name" value="Bact_GSDM"/>
    <property type="match status" value="1"/>
</dbReference>
<comment type="caution">
    <text evidence="12">The sequence shown here is derived from an EMBL/GenBank/DDBJ whole genome shotgun (WGS) entry which is preliminary data.</text>
</comment>
<evidence type="ECO:0000256" key="6">
    <source>
        <dbReference type="ARBA" id="ARBA00022692"/>
    </source>
</evidence>
<name>A0A326UBJ3_THEHA</name>
<evidence type="ECO:0000256" key="5">
    <source>
        <dbReference type="ARBA" id="ARBA00022490"/>
    </source>
</evidence>
<dbReference type="RefSeq" id="WP_111325711.1">
    <property type="nucleotide sequence ID" value="NZ_BIFX01000001.1"/>
</dbReference>
<dbReference type="InterPro" id="IPR058978">
    <property type="entry name" value="GSDM_bact-type"/>
</dbReference>
<proteinExistence type="inferred from homology"/>
<comment type="similarity">
    <text evidence="9">Belongs to the bacterial gasdermin family.</text>
</comment>
<evidence type="ECO:0000256" key="1">
    <source>
        <dbReference type="ARBA" id="ARBA00004496"/>
    </source>
</evidence>
<evidence type="ECO:0000256" key="9">
    <source>
        <dbReference type="ARBA" id="ARBA00093769"/>
    </source>
</evidence>
<keyword evidence="3" id="KW-1134">Transmembrane beta strand</keyword>
<accession>A0A326UBJ3</accession>
<keyword evidence="4" id="KW-1003">Cell membrane</keyword>
<sequence length="262" mass="28666">MFKRRGSLINYLQPYGYCGIYVPRFELQPLAVLARQEDGSLFGNIGLLTSIVGSGTPIPFTIQAGEPFVPLSGSISFSLGAAIGMDFLGNMLTVIQGADVKLELQVKKGSSLHFSFEEVMQDRVELLQIENYLKRVPVRLMQVGFARDLQRGKLYIVTATLRSSKFSVTFEKARAIGLELGAKTPWNVGEGTLTLSELANTSTARMTYNGPRPLVFGFQAVQAVYSSSSYNSLKLLKSEAMRGTSASGYRMLNVEQASGYDS</sequence>
<evidence type="ECO:0000256" key="8">
    <source>
        <dbReference type="ARBA" id="ARBA00023136"/>
    </source>
</evidence>
<evidence type="ECO:0000256" key="2">
    <source>
        <dbReference type="ARBA" id="ARBA00004651"/>
    </source>
</evidence>
<evidence type="ECO:0000256" key="4">
    <source>
        <dbReference type="ARBA" id="ARBA00022475"/>
    </source>
</evidence>
<evidence type="ECO:0000256" key="7">
    <source>
        <dbReference type="ARBA" id="ARBA00023118"/>
    </source>
</evidence>
<dbReference type="Proteomes" id="UP000248806">
    <property type="component" value="Unassembled WGS sequence"/>
</dbReference>
<comment type="subcellular location">
    <subcellularLocation>
        <location evidence="2">Cell membrane</location>
        <topology evidence="2">Multi-pass membrane protein</topology>
    </subcellularLocation>
    <subcellularLocation>
        <location evidence="1">Cytoplasm</location>
    </subcellularLocation>
</comment>
<evidence type="ECO:0000256" key="11">
    <source>
        <dbReference type="ARBA" id="ARBA00093802"/>
    </source>
</evidence>
<dbReference type="AlphaFoldDB" id="A0A326UBJ3"/>
<evidence type="ECO:0000256" key="10">
    <source>
        <dbReference type="ARBA" id="ARBA00093798"/>
    </source>
</evidence>
<keyword evidence="5" id="KW-0963">Cytoplasm</keyword>
<keyword evidence="13" id="KW-1185">Reference proteome</keyword>
<protein>
    <recommendedName>
        <fullName evidence="10">Gasdermin bGSDM</fullName>
    </recommendedName>
    <alternativeName>
        <fullName evidence="11">Bacterial gasdermin</fullName>
    </alternativeName>
</protein>
<dbReference type="EMBL" id="QKUF01000033">
    <property type="protein sequence ID" value="PZW22436.1"/>
    <property type="molecule type" value="Genomic_DNA"/>
</dbReference>
<keyword evidence="6" id="KW-0812">Transmembrane</keyword>
<evidence type="ECO:0000313" key="13">
    <source>
        <dbReference type="Proteomes" id="UP000248806"/>
    </source>
</evidence>
<keyword evidence="7" id="KW-0051">Antiviral defense</keyword>
<reference evidence="12 13" key="1">
    <citation type="submission" date="2018-06" db="EMBL/GenBank/DDBJ databases">
        <title>Genomic Encyclopedia of Archaeal and Bacterial Type Strains, Phase II (KMG-II): from individual species to whole genera.</title>
        <authorList>
            <person name="Goeker M."/>
        </authorList>
    </citation>
    <scope>NUCLEOTIDE SEQUENCE [LARGE SCALE GENOMIC DNA]</scope>
    <source>
        <strain evidence="12 13">ATCC BAA-1881</strain>
    </source>
</reference>
<organism evidence="12 13">
    <name type="scientific">Thermosporothrix hazakensis</name>
    <dbReference type="NCBI Taxonomy" id="644383"/>
    <lineage>
        <taxon>Bacteria</taxon>
        <taxon>Bacillati</taxon>
        <taxon>Chloroflexota</taxon>
        <taxon>Ktedonobacteria</taxon>
        <taxon>Ktedonobacterales</taxon>
        <taxon>Thermosporotrichaceae</taxon>
        <taxon>Thermosporothrix</taxon>
    </lineage>
</organism>
<evidence type="ECO:0000313" key="12">
    <source>
        <dbReference type="EMBL" id="PZW22436.1"/>
    </source>
</evidence>
<gene>
    <name evidence="12" type="ORF">EI42_05458</name>
</gene>
<keyword evidence="8" id="KW-0472">Membrane</keyword>